<comment type="caution">
    <text evidence="2">The sequence shown here is derived from an EMBL/GenBank/DDBJ whole genome shotgun (WGS) entry which is preliminary data.</text>
</comment>
<organism evidence="2 3">
    <name type="scientific">Tanacetum coccineum</name>
    <dbReference type="NCBI Taxonomy" id="301880"/>
    <lineage>
        <taxon>Eukaryota</taxon>
        <taxon>Viridiplantae</taxon>
        <taxon>Streptophyta</taxon>
        <taxon>Embryophyta</taxon>
        <taxon>Tracheophyta</taxon>
        <taxon>Spermatophyta</taxon>
        <taxon>Magnoliopsida</taxon>
        <taxon>eudicotyledons</taxon>
        <taxon>Gunneridae</taxon>
        <taxon>Pentapetalae</taxon>
        <taxon>asterids</taxon>
        <taxon>campanulids</taxon>
        <taxon>Asterales</taxon>
        <taxon>Asteraceae</taxon>
        <taxon>Asteroideae</taxon>
        <taxon>Anthemideae</taxon>
        <taxon>Anthemidinae</taxon>
        <taxon>Tanacetum</taxon>
    </lineage>
</organism>
<protein>
    <submittedName>
        <fullName evidence="2">WAT1-related protein</fullName>
    </submittedName>
</protein>
<evidence type="ECO:0000256" key="1">
    <source>
        <dbReference type="SAM" id="Phobius"/>
    </source>
</evidence>
<dbReference type="Proteomes" id="UP001151760">
    <property type="component" value="Unassembled WGS sequence"/>
</dbReference>
<name>A0ABQ5CFG7_9ASTR</name>
<sequence>MIGDKSGMGQGFPSEKGRKSGLEELELHNSYSVKCPFKGRKAKADILRVHHDHVARIAKQWAILSLPRHSSSHGLEKANIKKIHSIGKIVGTLVTVGGAMIMTLVSRLTIGLPRTKVNHYRFMDTGSAEDDGLWVGLFDPSKKKKKVVIQDPADDVAEQLTEKTESLADSEIHSGEAFKGCILEMSVSVLPGPPYKRVGYIVIPARTYKSEPNSFTLEARALSYATVYEGASDTASMDMMIIVISTRYSTPNLVGQRPDGIAYVAAMQPDYFAPLAKLKYFYDLTILYRSEPNHLLHVNLVYHGLLLQN</sequence>
<keyword evidence="1" id="KW-0472">Membrane</keyword>
<reference evidence="2" key="2">
    <citation type="submission" date="2022-01" db="EMBL/GenBank/DDBJ databases">
        <authorList>
            <person name="Yamashiro T."/>
            <person name="Shiraishi A."/>
            <person name="Satake H."/>
            <person name="Nakayama K."/>
        </authorList>
    </citation>
    <scope>NUCLEOTIDE SEQUENCE</scope>
</reference>
<feature type="transmembrane region" description="Helical" evidence="1">
    <location>
        <begin position="89"/>
        <end position="110"/>
    </location>
</feature>
<dbReference type="EMBL" id="BQNB010014210">
    <property type="protein sequence ID" value="GJT25388.1"/>
    <property type="molecule type" value="Genomic_DNA"/>
</dbReference>
<keyword evidence="3" id="KW-1185">Reference proteome</keyword>
<keyword evidence="1" id="KW-1133">Transmembrane helix</keyword>
<keyword evidence="1" id="KW-0812">Transmembrane</keyword>
<reference evidence="2" key="1">
    <citation type="journal article" date="2022" name="Int. J. Mol. Sci.">
        <title>Draft Genome of Tanacetum Coccineum: Genomic Comparison of Closely Related Tanacetum-Family Plants.</title>
        <authorList>
            <person name="Yamashiro T."/>
            <person name="Shiraishi A."/>
            <person name="Nakayama K."/>
            <person name="Satake H."/>
        </authorList>
    </citation>
    <scope>NUCLEOTIDE SEQUENCE</scope>
</reference>
<gene>
    <name evidence="2" type="ORF">Tco_0895325</name>
</gene>
<proteinExistence type="predicted"/>
<evidence type="ECO:0000313" key="3">
    <source>
        <dbReference type="Proteomes" id="UP001151760"/>
    </source>
</evidence>
<accession>A0ABQ5CFG7</accession>
<evidence type="ECO:0000313" key="2">
    <source>
        <dbReference type="EMBL" id="GJT25388.1"/>
    </source>
</evidence>